<protein>
    <submittedName>
        <fullName evidence="1">Uncharacterized protein</fullName>
    </submittedName>
</protein>
<dbReference type="EMBL" id="CALNXK010000314">
    <property type="protein sequence ID" value="CAH3182087.1"/>
    <property type="molecule type" value="Genomic_DNA"/>
</dbReference>
<gene>
    <name evidence="1" type="ORF">PLOB_00026394</name>
</gene>
<dbReference type="Proteomes" id="UP001159405">
    <property type="component" value="Unassembled WGS sequence"/>
</dbReference>
<proteinExistence type="predicted"/>
<keyword evidence="2" id="KW-1185">Reference proteome</keyword>
<name>A0ABN8RX01_9CNID</name>
<comment type="caution">
    <text evidence="1">The sequence shown here is derived from an EMBL/GenBank/DDBJ whole genome shotgun (WGS) entry which is preliminary data.</text>
</comment>
<sequence>MARKVSGLSRNRPQVTSEVISTWLIQAEMTEKKITTPLLQTGNNCSIRASKTARRQMAWTKSLRSFSRIAPTRCTPTWLGACLRKTSWCLCSCFVAR</sequence>
<accession>A0ABN8RX01</accession>
<evidence type="ECO:0000313" key="2">
    <source>
        <dbReference type="Proteomes" id="UP001159405"/>
    </source>
</evidence>
<reference evidence="1 2" key="1">
    <citation type="submission" date="2022-05" db="EMBL/GenBank/DDBJ databases">
        <authorList>
            <consortium name="Genoscope - CEA"/>
            <person name="William W."/>
        </authorList>
    </citation>
    <scope>NUCLEOTIDE SEQUENCE [LARGE SCALE GENOMIC DNA]</scope>
</reference>
<organism evidence="1 2">
    <name type="scientific">Porites lobata</name>
    <dbReference type="NCBI Taxonomy" id="104759"/>
    <lineage>
        <taxon>Eukaryota</taxon>
        <taxon>Metazoa</taxon>
        <taxon>Cnidaria</taxon>
        <taxon>Anthozoa</taxon>
        <taxon>Hexacorallia</taxon>
        <taxon>Scleractinia</taxon>
        <taxon>Fungiina</taxon>
        <taxon>Poritidae</taxon>
        <taxon>Porites</taxon>
    </lineage>
</organism>
<evidence type="ECO:0000313" key="1">
    <source>
        <dbReference type="EMBL" id="CAH3182087.1"/>
    </source>
</evidence>